<dbReference type="AlphaFoldDB" id="A0A0R0AQ11"/>
<protein>
    <recommendedName>
        <fullName evidence="1">DUF4136 domain-containing protein</fullName>
    </recommendedName>
</protein>
<evidence type="ECO:0000313" key="2">
    <source>
        <dbReference type="EMBL" id="KRG46793.1"/>
    </source>
</evidence>
<dbReference type="InterPro" id="IPR025411">
    <property type="entry name" value="DUF4136"/>
</dbReference>
<sequence length="142" mass="15039">WGMRPQAGSPLVQQRITDGIDARLQALGWRQAPDGQVTLAAHIITQQRQTLDTFYTGTGMGGWGWRGGWGGGMGMGTAQTTVRTYDVGTLVVDMFDTSTQQAIWRGTASGTVPSSPERVNAAVEAGLTKMFTGFPPGPAPAK</sequence>
<accession>A0A0R0AQ11</accession>
<dbReference type="Pfam" id="PF13590">
    <property type="entry name" value="DUF4136"/>
    <property type="match status" value="1"/>
</dbReference>
<name>A0A0R0AQ11_9GAMM</name>
<feature type="domain" description="DUF4136" evidence="1">
    <location>
        <begin position="6"/>
        <end position="136"/>
    </location>
</feature>
<dbReference type="EMBL" id="LLXU01000051">
    <property type="protein sequence ID" value="KRG46793.1"/>
    <property type="molecule type" value="Genomic_DNA"/>
</dbReference>
<proteinExistence type="predicted"/>
<dbReference type="Proteomes" id="UP000051802">
    <property type="component" value="Unassembled WGS sequence"/>
</dbReference>
<evidence type="ECO:0000259" key="1">
    <source>
        <dbReference type="Pfam" id="PF13590"/>
    </source>
</evidence>
<dbReference type="OrthoDB" id="118896at2"/>
<gene>
    <name evidence="2" type="ORF">ARC20_04435</name>
</gene>
<dbReference type="Gene3D" id="3.30.160.670">
    <property type="match status" value="1"/>
</dbReference>
<organism evidence="2 3">
    <name type="scientific">Stenotrophomonas panacihumi</name>
    <dbReference type="NCBI Taxonomy" id="676599"/>
    <lineage>
        <taxon>Bacteria</taxon>
        <taxon>Pseudomonadati</taxon>
        <taxon>Pseudomonadota</taxon>
        <taxon>Gammaproteobacteria</taxon>
        <taxon>Lysobacterales</taxon>
        <taxon>Lysobacteraceae</taxon>
        <taxon>Stenotrophomonas</taxon>
    </lineage>
</organism>
<keyword evidence="3" id="KW-1185">Reference proteome</keyword>
<reference evidence="2 3" key="1">
    <citation type="submission" date="2015-10" db="EMBL/GenBank/DDBJ databases">
        <title>Genome sequencing and analysis of members of genus Stenotrophomonas.</title>
        <authorList>
            <person name="Patil P.P."/>
            <person name="Midha S."/>
            <person name="Patil P.B."/>
        </authorList>
    </citation>
    <scope>NUCLEOTIDE SEQUENCE [LARGE SCALE GENOMIC DNA]</scope>
    <source>
        <strain evidence="2 3">JCM 16536</strain>
    </source>
</reference>
<dbReference type="RefSeq" id="WP_057644145.1">
    <property type="nucleotide sequence ID" value="NZ_LLXU01000051.1"/>
</dbReference>
<evidence type="ECO:0000313" key="3">
    <source>
        <dbReference type="Proteomes" id="UP000051802"/>
    </source>
</evidence>
<comment type="caution">
    <text evidence="2">The sequence shown here is derived from an EMBL/GenBank/DDBJ whole genome shotgun (WGS) entry which is preliminary data.</text>
</comment>
<feature type="non-terminal residue" evidence="2">
    <location>
        <position position="1"/>
    </location>
</feature>